<sequence length="86" mass="9668">MSVQAEQAAAGGGPDTRHHHHGHHNHAHHHANPHAVAAPLFRAPVRLICHIDTESLSNRREVSSFVTFSHLCETLSELEFEHERFD</sequence>
<feature type="region of interest" description="Disordered" evidence="1">
    <location>
        <begin position="1"/>
        <end position="36"/>
    </location>
</feature>
<dbReference type="Proteomes" id="UP001177670">
    <property type="component" value="Unassembled WGS sequence"/>
</dbReference>
<feature type="compositionally biased region" description="Basic residues" evidence="1">
    <location>
        <begin position="17"/>
        <end position="32"/>
    </location>
</feature>
<dbReference type="AlphaFoldDB" id="A0AA40KSE5"/>
<gene>
    <name evidence="2" type="ORF">K0M31_017410</name>
</gene>
<evidence type="ECO:0000313" key="3">
    <source>
        <dbReference type="Proteomes" id="UP001177670"/>
    </source>
</evidence>
<protein>
    <submittedName>
        <fullName evidence="2">Uncharacterized protein</fullName>
    </submittedName>
</protein>
<evidence type="ECO:0000313" key="2">
    <source>
        <dbReference type="EMBL" id="KAK1131114.1"/>
    </source>
</evidence>
<name>A0AA40KSE5_9HYME</name>
<organism evidence="2 3">
    <name type="scientific">Melipona bicolor</name>
    <dbReference type="NCBI Taxonomy" id="60889"/>
    <lineage>
        <taxon>Eukaryota</taxon>
        <taxon>Metazoa</taxon>
        <taxon>Ecdysozoa</taxon>
        <taxon>Arthropoda</taxon>
        <taxon>Hexapoda</taxon>
        <taxon>Insecta</taxon>
        <taxon>Pterygota</taxon>
        <taxon>Neoptera</taxon>
        <taxon>Endopterygota</taxon>
        <taxon>Hymenoptera</taxon>
        <taxon>Apocrita</taxon>
        <taxon>Aculeata</taxon>
        <taxon>Apoidea</taxon>
        <taxon>Anthophila</taxon>
        <taxon>Apidae</taxon>
        <taxon>Melipona</taxon>
    </lineage>
</organism>
<comment type="caution">
    <text evidence="2">The sequence shown here is derived from an EMBL/GenBank/DDBJ whole genome shotgun (WGS) entry which is preliminary data.</text>
</comment>
<evidence type="ECO:0000256" key="1">
    <source>
        <dbReference type="SAM" id="MobiDB-lite"/>
    </source>
</evidence>
<keyword evidence="3" id="KW-1185">Reference proteome</keyword>
<proteinExistence type="predicted"/>
<accession>A0AA40KSE5</accession>
<reference evidence="2" key="1">
    <citation type="submission" date="2021-10" db="EMBL/GenBank/DDBJ databases">
        <title>Melipona bicolor Genome sequencing and assembly.</title>
        <authorList>
            <person name="Araujo N.S."/>
            <person name="Arias M.C."/>
        </authorList>
    </citation>
    <scope>NUCLEOTIDE SEQUENCE</scope>
    <source>
        <strain evidence="2">USP_2M_L1-L4_2017</strain>
        <tissue evidence="2">Whole body</tissue>
    </source>
</reference>
<dbReference type="EMBL" id="JAHYIQ010000006">
    <property type="protein sequence ID" value="KAK1131114.1"/>
    <property type="molecule type" value="Genomic_DNA"/>
</dbReference>